<feature type="domain" description="Integrase catalytic" evidence="3">
    <location>
        <begin position="541"/>
        <end position="702"/>
    </location>
</feature>
<evidence type="ECO:0000313" key="5">
    <source>
        <dbReference type="Proteomes" id="UP001140206"/>
    </source>
</evidence>
<dbReference type="Gene3D" id="3.30.420.10">
    <property type="entry name" value="Ribonuclease H-like superfamily/Ribonuclease H"/>
    <property type="match status" value="1"/>
</dbReference>
<evidence type="ECO:0000259" key="3">
    <source>
        <dbReference type="PROSITE" id="PS50994"/>
    </source>
</evidence>
<dbReference type="SUPFAM" id="SSF57756">
    <property type="entry name" value="Retrovirus zinc finger-like domains"/>
    <property type="match status" value="1"/>
</dbReference>
<feature type="compositionally biased region" description="Polar residues" evidence="2">
    <location>
        <begin position="798"/>
        <end position="814"/>
    </location>
</feature>
<dbReference type="GO" id="GO:0015074">
    <property type="term" value="P:DNA integration"/>
    <property type="evidence" value="ECO:0007669"/>
    <property type="project" value="InterPro"/>
</dbReference>
<protein>
    <submittedName>
        <fullName evidence="4">Polyprotein</fullName>
    </submittedName>
</protein>
<gene>
    <name evidence="4" type="ORF">LUZ62_083996</name>
</gene>
<dbReference type="InterPro" id="IPR036397">
    <property type="entry name" value="RNaseH_sf"/>
</dbReference>
<keyword evidence="1" id="KW-0378">Hydrolase</keyword>
<dbReference type="Pfam" id="PF25597">
    <property type="entry name" value="SH3_retrovirus"/>
    <property type="match status" value="1"/>
</dbReference>
<feature type="compositionally biased region" description="Low complexity" evidence="2">
    <location>
        <begin position="267"/>
        <end position="287"/>
    </location>
</feature>
<keyword evidence="5" id="KW-1185">Reference proteome</keyword>
<dbReference type="PROSITE" id="PS50994">
    <property type="entry name" value="INTEGRASE"/>
    <property type="match status" value="1"/>
</dbReference>
<dbReference type="InterPro" id="IPR001584">
    <property type="entry name" value="Integrase_cat-core"/>
</dbReference>
<feature type="compositionally biased region" description="Polar residues" evidence="2">
    <location>
        <begin position="8"/>
        <end position="21"/>
    </location>
</feature>
<evidence type="ECO:0000313" key="4">
    <source>
        <dbReference type="EMBL" id="KAJ4749591.1"/>
    </source>
</evidence>
<dbReference type="SUPFAM" id="SSF53098">
    <property type="entry name" value="Ribonuclease H-like"/>
    <property type="match status" value="1"/>
</dbReference>
<dbReference type="EMBL" id="JAMFTS010000005">
    <property type="protein sequence ID" value="KAJ4749591.1"/>
    <property type="molecule type" value="Genomic_DNA"/>
</dbReference>
<evidence type="ECO:0000256" key="1">
    <source>
        <dbReference type="ARBA" id="ARBA00022670"/>
    </source>
</evidence>
<dbReference type="Pfam" id="PF00665">
    <property type="entry name" value="rve"/>
    <property type="match status" value="1"/>
</dbReference>
<dbReference type="Pfam" id="PF22936">
    <property type="entry name" value="Pol_BBD"/>
    <property type="match status" value="1"/>
</dbReference>
<name>A0AAV8C4N6_9POAL</name>
<dbReference type="GO" id="GO:0006508">
    <property type="term" value="P:proteolysis"/>
    <property type="evidence" value="ECO:0007669"/>
    <property type="project" value="UniProtKB-KW"/>
</dbReference>
<dbReference type="InterPro" id="IPR036875">
    <property type="entry name" value="Znf_CCHC_sf"/>
</dbReference>
<feature type="compositionally biased region" description="Low complexity" evidence="2">
    <location>
        <begin position="232"/>
        <end position="249"/>
    </location>
</feature>
<proteinExistence type="predicted"/>
<feature type="compositionally biased region" description="Low complexity" evidence="2">
    <location>
        <begin position="815"/>
        <end position="825"/>
    </location>
</feature>
<sequence>MVSGATPLANTTAPPDSSDNPAQILPLLNAYNLFKYLSSPPPAPTRQNADGQIEFNQDYLSWSRQDQLLLSWLRASLSEPIQAQMVSCSTSAALWTMLQQQFATNSRARLIDLKRQLQSAQKGGSSCTDFLQRVRTLADELSYIGAPPTNDDLVLTILNGLGPEFNPFVAAVTATNRNEAMTIADLHGMLLSHEALINGQMATSSAVPSAFFAQQFNNPTRPFNQGQTMVFSNPRNNNRNRGGSSQSNSTQEHFRFPPPVSYPDSASSSTSQNTFFSTTSNTQPSNNQRQCQICKKYGHVAKQCRWRYQPDPSYQPRPSQPRPPQPRAPSPASRPPYYQAYVAQPASIPHASDWVLDSGATHHVTNDINNLSAFYAYNGHDNLQIGDGTGLPIQNIGTTSLHISNFTISLKDTLHVANFSRNLISLSKLILDNPSLIVTFSNSFCFFKDPTNKRDLLKVPSTNGLFYLHASPSHLISPQALIGVRTTANIWHAHFRHPSNDATLHVLKKFSLPCNSRTLNLCHDCNVAKAHKLPFCNFSSTTTSPLHLIHSDVWGPSPILSSNGFRYYVIFVDDFSKFSWIYFMANKSDVLSIFSGFKAQVENLFGCTIKILRTDGGAEFKPIATHFLQIIHQTSCPYTPQQNGTSERKHRHIVELSVAIMNYASIPHIFWDEIFSRTIYLINRLPSSHTHKIPYKTLFSKDPDYTFLRVLGCLCYPYTKPYNSNKLETRSLPCVFLGYAKSQKGYRCLHLPTNKIYVSRHVQFDETTFPFKQTLHSPSSLDYNVSASAVPLIITNNPSQALPQQSSDSQHNHNPSTFRSTSTYSSTYIRPRSCFRNSRPPSDPARPNTIW</sequence>
<dbReference type="PANTHER" id="PTHR42648:SF26">
    <property type="entry name" value="INTEGRASE CATALYTIC DOMAIN-CONTAINING PROTEIN"/>
    <property type="match status" value="1"/>
</dbReference>
<dbReference type="AlphaFoldDB" id="A0AAV8C4N6"/>
<feature type="compositionally biased region" description="Polar residues" evidence="2">
    <location>
        <begin position="218"/>
        <end position="231"/>
    </location>
</feature>
<evidence type="ECO:0000256" key="2">
    <source>
        <dbReference type="SAM" id="MobiDB-lite"/>
    </source>
</evidence>
<dbReference type="Proteomes" id="UP001140206">
    <property type="component" value="Chromosome 5"/>
</dbReference>
<feature type="region of interest" description="Disordered" evidence="2">
    <location>
        <begin position="798"/>
        <end position="825"/>
    </location>
</feature>
<dbReference type="InterPro" id="IPR054722">
    <property type="entry name" value="PolX-like_BBD"/>
</dbReference>
<dbReference type="Pfam" id="PF14223">
    <property type="entry name" value="Retrotran_gag_2"/>
    <property type="match status" value="1"/>
</dbReference>
<reference evidence="4" key="1">
    <citation type="submission" date="2022-08" db="EMBL/GenBank/DDBJ databases">
        <authorList>
            <person name="Marques A."/>
        </authorList>
    </citation>
    <scope>NUCLEOTIDE SEQUENCE</scope>
    <source>
        <strain evidence="4">RhyPub2mFocal</strain>
        <tissue evidence="4">Leaves</tissue>
    </source>
</reference>
<feature type="region of interest" description="Disordered" evidence="2">
    <location>
        <begin position="309"/>
        <end position="336"/>
    </location>
</feature>
<dbReference type="GO" id="GO:0003676">
    <property type="term" value="F:nucleic acid binding"/>
    <property type="evidence" value="ECO:0007669"/>
    <property type="project" value="InterPro"/>
</dbReference>
<keyword evidence="1" id="KW-0645">Protease</keyword>
<dbReference type="InterPro" id="IPR039537">
    <property type="entry name" value="Retrotran_Ty1/copia-like"/>
</dbReference>
<dbReference type="GO" id="GO:0008233">
    <property type="term" value="F:peptidase activity"/>
    <property type="evidence" value="ECO:0007669"/>
    <property type="project" value="UniProtKB-KW"/>
</dbReference>
<accession>A0AAV8C4N6</accession>
<feature type="region of interest" description="Disordered" evidence="2">
    <location>
        <begin position="218"/>
        <end position="287"/>
    </location>
</feature>
<feature type="compositionally biased region" description="Pro residues" evidence="2">
    <location>
        <begin position="313"/>
        <end position="334"/>
    </location>
</feature>
<organism evidence="4 5">
    <name type="scientific">Rhynchospora pubera</name>
    <dbReference type="NCBI Taxonomy" id="906938"/>
    <lineage>
        <taxon>Eukaryota</taxon>
        <taxon>Viridiplantae</taxon>
        <taxon>Streptophyta</taxon>
        <taxon>Embryophyta</taxon>
        <taxon>Tracheophyta</taxon>
        <taxon>Spermatophyta</taxon>
        <taxon>Magnoliopsida</taxon>
        <taxon>Liliopsida</taxon>
        <taxon>Poales</taxon>
        <taxon>Cyperaceae</taxon>
        <taxon>Cyperoideae</taxon>
        <taxon>Rhynchosporeae</taxon>
        <taxon>Rhynchospora</taxon>
    </lineage>
</organism>
<dbReference type="PANTHER" id="PTHR42648">
    <property type="entry name" value="TRANSPOSASE, PUTATIVE-RELATED"/>
    <property type="match status" value="1"/>
</dbReference>
<comment type="caution">
    <text evidence="4">The sequence shown here is derived from an EMBL/GenBank/DDBJ whole genome shotgun (WGS) entry which is preliminary data.</text>
</comment>
<dbReference type="InterPro" id="IPR012337">
    <property type="entry name" value="RNaseH-like_sf"/>
</dbReference>
<dbReference type="InterPro" id="IPR057670">
    <property type="entry name" value="SH3_retrovirus"/>
</dbReference>
<feature type="region of interest" description="Disordered" evidence="2">
    <location>
        <begin position="832"/>
        <end position="851"/>
    </location>
</feature>
<dbReference type="GO" id="GO:0008270">
    <property type="term" value="F:zinc ion binding"/>
    <property type="evidence" value="ECO:0007669"/>
    <property type="project" value="InterPro"/>
</dbReference>
<feature type="region of interest" description="Disordered" evidence="2">
    <location>
        <begin position="1"/>
        <end position="21"/>
    </location>
</feature>